<keyword evidence="1" id="KW-1133">Transmembrane helix</keyword>
<evidence type="ECO:0000256" key="1">
    <source>
        <dbReference type="SAM" id="Phobius"/>
    </source>
</evidence>
<organism evidence="2 3">
    <name type="scientific">Deinandra increscens subsp. villosa</name>
    <dbReference type="NCBI Taxonomy" id="3103831"/>
    <lineage>
        <taxon>Eukaryota</taxon>
        <taxon>Viridiplantae</taxon>
        <taxon>Streptophyta</taxon>
        <taxon>Embryophyta</taxon>
        <taxon>Tracheophyta</taxon>
        <taxon>Spermatophyta</taxon>
        <taxon>Magnoliopsida</taxon>
        <taxon>eudicotyledons</taxon>
        <taxon>Gunneridae</taxon>
        <taxon>Pentapetalae</taxon>
        <taxon>asterids</taxon>
        <taxon>campanulids</taxon>
        <taxon>Asterales</taxon>
        <taxon>Asteraceae</taxon>
        <taxon>Asteroideae</taxon>
        <taxon>Heliantheae alliance</taxon>
        <taxon>Madieae</taxon>
        <taxon>Madiinae</taxon>
        <taxon>Deinandra</taxon>
    </lineage>
</organism>
<keyword evidence="3" id="KW-1185">Reference proteome</keyword>
<dbReference type="InterPro" id="IPR044200">
    <property type="entry name" value="At5g03900-like"/>
</dbReference>
<name>A0AAP0CP13_9ASTR</name>
<dbReference type="PANTHER" id="PTHR47380:SF4">
    <property type="entry name" value="OS02G0533000 PROTEIN"/>
    <property type="match status" value="1"/>
</dbReference>
<reference evidence="2 3" key="1">
    <citation type="submission" date="2024-04" db="EMBL/GenBank/DDBJ databases">
        <title>The reference genome of an endangered Asteraceae, Deinandra increscens subsp. villosa, native to the Central Coast of California.</title>
        <authorList>
            <person name="Guilliams M."/>
            <person name="Hasenstab-Lehman K."/>
            <person name="Meyer R."/>
            <person name="Mcevoy S."/>
        </authorList>
    </citation>
    <scope>NUCLEOTIDE SEQUENCE [LARGE SCALE GENOMIC DNA]</scope>
    <source>
        <tissue evidence="2">Leaf</tissue>
    </source>
</reference>
<dbReference type="Proteomes" id="UP001408789">
    <property type="component" value="Unassembled WGS sequence"/>
</dbReference>
<feature type="transmembrane region" description="Helical" evidence="1">
    <location>
        <begin position="433"/>
        <end position="454"/>
    </location>
</feature>
<evidence type="ECO:0008006" key="4">
    <source>
        <dbReference type="Google" id="ProtNLM"/>
    </source>
</evidence>
<dbReference type="PANTHER" id="PTHR47380">
    <property type="entry name" value="OS02G0533000 PROTEIN"/>
    <property type="match status" value="1"/>
</dbReference>
<accession>A0AAP0CP13</accession>
<keyword evidence="1" id="KW-0472">Membrane</keyword>
<keyword evidence="1" id="KW-0812">Transmembrane</keyword>
<sequence length="530" mass="60041">MASISTCFTITPNPYPKPSSSIFSLKPSRQFHISVRAHNNAAFRTHFPTLQKQHVIRLISNRRSFVTEIRAGSNVPSTVATAKIIESDKLPADVRKRTMDAVDKCGRRVTVGDVASMAGIKLIEAQKALQAIAADTTGFLEVSDEGDILYVFPDDYRSKLASKSLWIKTEPYLEKAKSVAGYLVRVTFGTALVASILIVFTTIIAILTSSSDDEDDKKSSRKRSRRSSADLLIQLIPSPSDLFWYWDPYYHRRQSQNENKGVRFIEPVFSFVFGDGDPNEGLEEQRWKLIGQYIGSNDGVVTAEELAPYLDVETVVKTDDDSYILPVLLRFDGQPQVDKEGNILYWFPSLRRTAASKISKKLLEKIFKDRLGGPDKFIKEKKWELSKTSNEERILIGGLGGLNLFGVIVLTAMLKTAQVVEPTPPFILFVKKILPLLQVYGASFFAIPLTRWLFIQKRNAEIEKRNQARELCARALKLPDKDLKRKIRSARDMSKRTVIGQQQIVYTTDKDVSEQDYDKQEWDARFKDIK</sequence>
<dbReference type="EMBL" id="JBCNJP010000023">
    <property type="protein sequence ID" value="KAK9057662.1"/>
    <property type="molecule type" value="Genomic_DNA"/>
</dbReference>
<dbReference type="GO" id="GO:0009941">
    <property type="term" value="C:chloroplast envelope"/>
    <property type="evidence" value="ECO:0007669"/>
    <property type="project" value="TreeGrafter"/>
</dbReference>
<evidence type="ECO:0000313" key="2">
    <source>
        <dbReference type="EMBL" id="KAK9057662.1"/>
    </source>
</evidence>
<comment type="caution">
    <text evidence="2">The sequence shown here is derived from an EMBL/GenBank/DDBJ whole genome shotgun (WGS) entry which is preliminary data.</text>
</comment>
<gene>
    <name evidence="2" type="ORF">SSX86_022498</name>
</gene>
<dbReference type="AlphaFoldDB" id="A0AAP0CP13"/>
<protein>
    <recommendedName>
        <fullName evidence="4">Iron-sulfur cluster biosynthesis family protein</fullName>
    </recommendedName>
</protein>
<feature type="transmembrane region" description="Helical" evidence="1">
    <location>
        <begin position="394"/>
        <end position="413"/>
    </location>
</feature>
<feature type="transmembrane region" description="Helical" evidence="1">
    <location>
        <begin position="182"/>
        <end position="207"/>
    </location>
</feature>
<proteinExistence type="predicted"/>
<evidence type="ECO:0000313" key="3">
    <source>
        <dbReference type="Proteomes" id="UP001408789"/>
    </source>
</evidence>